<dbReference type="GO" id="GO:0005524">
    <property type="term" value="F:ATP binding"/>
    <property type="evidence" value="ECO:0007669"/>
    <property type="project" value="UniProtKB-KW"/>
</dbReference>
<keyword evidence="4" id="KW-0067">ATP-binding</keyword>
<dbReference type="InterPro" id="IPR000719">
    <property type="entry name" value="Prot_kinase_dom"/>
</dbReference>
<accession>A0A421CTR5</accession>
<dbReference type="PROSITE" id="PS50011">
    <property type="entry name" value="PROTEIN_KINASE_DOM"/>
    <property type="match status" value="1"/>
</dbReference>
<keyword evidence="3" id="KW-0418">Kinase</keyword>
<evidence type="ECO:0000313" key="8">
    <source>
        <dbReference type="Proteomes" id="UP000215289"/>
    </source>
</evidence>
<feature type="compositionally biased region" description="Polar residues" evidence="5">
    <location>
        <begin position="559"/>
        <end position="568"/>
    </location>
</feature>
<dbReference type="OrthoDB" id="1668230at2759"/>
<dbReference type="Gene3D" id="1.10.510.10">
    <property type="entry name" value="Transferase(Phosphotransferase) domain 1"/>
    <property type="match status" value="1"/>
</dbReference>
<dbReference type="SMART" id="SM00220">
    <property type="entry name" value="S_TKc"/>
    <property type="match status" value="1"/>
</dbReference>
<feature type="compositionally biased region" description="Polar residues" evidence="5">
    <location>
        <begin position="362"/>
        <end position="386"/>
    </location>
</feature>
<organism evidence="7 8">
    <name type="scientific">Aspergillus turcosus</name>
    <dbReference type="NCBI Taxonomy" id="1245748"/>
    <lineage>
        <taxon>Eukaryota</taxon>
        <taxon>Fungi</taxon>
        <taxon>Dikarya</taxon>
        <taxon>Ascomycota</taxon>
        <taxon>Pezizomycotina</taxon>
        <taxon>Eurotiomycetes</taxon>
        <taxon>Eurotiomycetidae</taxon>
        <taxon>Eurotiales</taxon>
        <taxon>Aspergillaceae</taxon>
        <taxon>Aspergillus</taxon>
        <taxon>Aspergillus subgen. Fumigati</taxon>
    </lineage>
</organism>
<dbReference type="CDD" id="cd00180">
    <property type="entry name" value="PKc"/>
    <property type="match status" value="1"/>
</dbReference>
<feature type="region of interest" description="Disordered" evidence="5">
    <location>
        <begin position="707"/>
        <end position="734"/>
    </location>
</feature>
<dbReference type="EMBL" id="NIDN02000345">
    <property type="protein sequence ID" value="RLL93283.1"/>
    <property type="molecule type" value="Genomic_DNA"/>
</dbReference>
<evidence type="ECO:0000256" key="3">
    <source>
        <dbReference type="ARBA" id="ARBA00022777"/>
    </source>
</evidence>
<dbReference type="Pfam" id="PF00069">
    <property type="entry name" value="Pkinase"/>
    <property type="match status" value="1"/>
</dbReference>
<evidence type="ECO:0000313" key="7">
    <source>
        <dbReference type="EMBL" id="RLL93283.1"/>
    </source>
</evidence>
<feature type="compositionally biased region" description="Basic and acidic residues" evidence="5">
    <location>
        <begin position="717"/>
        <end position="734"/>
    </location>
</feature>
<name>A0A421CTR5_9EURO</name>
<dbReference type="InterPro" id="IPR011009">
    <property type="entry name" value="Kinase-like_dom_sf"/>
</dbReference>
<proteinExistence type="predicted"/>
<feature type="region of interest" description="Disordered" evidence="5">
    <location>
        <begin position="559"/>
        <end position="586"/>
    </location>
</feature>
<dbReference type="InterPro" id="IPR051681">
    <property type="entry name" value="Ser/Thr_Kinases-Pseudokinases"/>
</dbReference>
<dbReference type="AlphaFoldDB" id="A0A421CTR5"/>
<keyword evidence="1" id="KW-0808">Transferase</keyword>
<dbReference type="InterPro" id="IPR008271">
    <property type="entry name" value="Ser/Thr_kinase_AS"/>
</dbReference>
<feature type="domain" description="Protein kinase" evidence="6">
    <location>
        <begin position="20"/>
        <end position="295"/>
    </location>
</feature>
<evidence type="ECO:0000259" key="6">
    <source>
        <dbReference type="PROSITE" id="PS50011"/>
    </source>
</evidence>
<evidence type="ECO:0000256" key="1">
    <source>
        <dbReference type="ARBA" id="ARBA00022679"/>
    </source>
</evidence>
<keyword evidence="2" id="KW-0547">Nucleotide-binding</keyword>
<keyword evidence="8" id="KW-1185">Reference proteome</keyword>
<evidence type="ECO:0000256" key="2">
    <source>
        <dbReference type="ARBA" id="ARBA00022741"/>
    </source>
</evidence>
<dbReference type="GO" id="GO:0004674">
    <property type="term" value="F:protein serine/threonine kinase activity"/>
    <property type="evidence" value="ECO:0007669"/>
    <property type="project" value="TreeGrafter"/>
</dbReference>
<dbReference type="STRING" id="1245748.A0A421CTR5"/>
<dbReference type="Proteomes" id="UP000215289">
    <property type="component" value="Unassembled WGS sequence"/>
</dbReference>
<protein>
    <recommendedName>
        <fullName evidence="6">Protein kinase domain-containing protein</fullName>
    </recommendedName>
</protein>
<gene>
    <name evidence="7" type="ORF">CFD26_101431</name>
</gene>
<comment type="caution">
    <text evidence="7">The sequence shown here is derived from an EMBL/GenBank/DDBJ whole genome shotgun (WGS) entry which is preliminary data.</text>
</comment>
<evidence type="ECO:0000256" key="5">
    <source>
        <dbReference type="SAM" id="MobiDB-lite"/>
    </source>
</evidence>
<dbReference type="SUPFAM" id="SSF56112">
    <property type="entry name" value="Protein kinase-like (PK-like)"/>
    <property type="match status" value="1"/>
</dbReference>
<dbReference type="PANTHER" id="PTHR44329:SF288">
    <property type="entry name" value="MITOGEN-ACTIVATED PROTEIN KINASE KINASE KINASE 20"/>
    <property type="match status" value="1"/>
</dbReference>
<feature type="region of interest" description="Disordered" evidence="5">
    <location>
        <begin position="359"/>
        <end position="395"/>
    </location>
</feature>
<sequence>MAFMLLSQTLRRFLSGPQYDYEASETGHGKVETISRDAQGQFISGGLTGIVELLGDGTVIKSPFPDGEMENHILDIAKEASIYHRVGPHERLVRILGHSRDGLILEYMKNGDLKTYIQTQSLIPMSLKLKWAYQIAEAVSLLHSNGIIHCDIKPRNFLLDAALNIKIIDFSGSSLDGSKPASGEGTRFYLPRHWRDPPTVATDLFALGSTLYEVFQETSPYEEIPSDQVEVLFKRKEFPNVSAIPCGKIIKQCWLSQVDSAEHVQAFIRDTIRSKLNADCTPHLDGLDIAQDPMQETDETTGAEQFTAQHGSECLPTQHLANSTISPVAIGEPTLSATTAATPTPVSINNWDTETWLRDRQTGSGASPNTFNNRPEPQVTPHTNGSENRRAMPSGSGQGLEMAFFVPPDLLDRFYNLHKASRDSQEHSAILTIPTQDRVLLEIPVVSASSREKSQPTTASLLADLLKVFQAIPKSASVGVEKDNHLQLPWDSRGVTPPNSPCITPSEPAAIFQLQEYAGLVHAPDDQRAYSVYAEKPRATASDCGVSENRKSAVTINDDATATPQNHGPASGGHLMPSTVDTAATDGQRLAPGVRVSNVKDRRSRGICDIYTCSSTPFGPLPPQLNADELEKLLANAGDMRGQVDQADTSNTADALGSCEAREIEFEDLRGDRQDIPYPEDSHVPSEPVTMDQLKDLFQAVLDCKPQTASNDTENGPARHEKKAENNQDSDNKRILASRMEYKTVNKVYIQHCLYSTSANHKHSWDSKVYEYKIINSPPPQDVERNLLFHFLLELKIFGASSDDDTTEEDGM</sequence>
<dbReference type="PROSITE" id="PS00108">
    <property type="entry name" value="PROTEIN_KINASE_ST"/>
    <property type="match status" value="1"/>
</dbReference>
<reference evidence="7 8" key="1">
    <citation type="submission" date="2018-08" db="EMBL/GenBank/DDBJ databases">
        <title>Draft genome sequences of two Aspergillus turcosus clinical strains isolated from bronchoalveolar lavage fluid: one azole-susceptible and the other azole-resistant.</title>
        <authorList>
            <person name="Parent-Michaud M."/>
            <person name="Dufresne P.J."/>
            <person name="Fournier E."/>
            <person name="Martineau C."/>
            <person name="Moreira S."/>
            <person name="Perkins V."/>
            <person name="De Repentigny L."/>
            <person name="Dufresne S.F."/>
        </authorList>
    </citation>
    <scope>NUCLEOTIDE SEQUENCE [LARGE SCALE GENOMIC DNA]</scope>
    <source>
        <strain evidence="7">HMR AF 1038</strain>
    </source>
</reference>
<dbReference type="PANTHER" id="PTHR44329">
    <property type="entry name" value="SERINE/THREONINE-PROTEIN KINASE TNNI3K-RELATED"/>
    <property type="match status" value="1"/>
</dbReference>
<evidence type="ECO:0000256" key="4">
    <source>
        <dbReference type="ARBA" id="ARBA00022840"/>
    </source>
</evidence>